<evidence type="ECO:0000256" key="3">
    <source>
        <dbReference type="ARBA" id="ARBA00022989"/>
    </source>
</evidence>
<keyword evidence="2 5" id="KW-0812">Transmembrane</keyword>
<dbReference type="RefSeq" id="WP_081315543.1">
    <property type="nucleotide sequence ID" value="NZ_CP009112.1"/>
</dbReference>
<proteinExistence type="predicted"/>
<dbReference type="Proteomes" id="UP000186108">
    <property type="component" value="Plasmid pR1CP1"/>
</dbReference>
<comment type="subcellular location">
    <subcellularLocation>
        <location evidence="1">Endomembrane system</location>
        <topology evidence="1">Multi-pass membrane protein</topology>
    </subcellularLocation>
</comment>
<evidence type="ECO:0000256" key="1">
    <source>
        <dbReference type="ARBA" id="ARBA00004127"/>
    </source>
</evidence>
<evidence type="ECO:0000259" key="6">
    <source>
        <dbReference type="Pfam" id="PF02656"/>
    </source>
</evidence>
<dbReference type="EMBL" id="CP009112">
    <property type="protein sequence ID" value="ANS31929.1"/>
    <property type="molecule type" value="Genomic_DNA"/>
</dbReference>
<dbReference type="AlphaFoldDB" id="A0A1B1KH58"/>
<evidence type="ECO:0000313" key="8">
    <source>
        <dbReference type="Proteomes" id="UP000186108"/>
    </source>
</evidence>
<feature type="transmembrane region" description="Helical" evidence="5">
    <location>
        <begin position="47"/>
        <end position="65"/>
    </location>
</feature>
<dbReference type="PATRIC" id="fig|37919.13.peg.7716"/>
<evidence type="ECO:0000313" key="7">
    <source>
        <dbReference type="EMBL" id="ANS31929.1"/>
    </source>
</evidence>
<geneLocation type="plasmid" evidence="8">
    <name>pr1cp1</name>
</geneLocation>
<evidence type="ECO:0000256" key="4">
    <source>
        <dbReference type="ARBA" id="ARBA00023136"/>
    </source>
</evidence>
<accession>A0A1B1KH58</accession>
<sequence>MTATPHRDPGLQPERTVLAWRRTTLTAASLTLLCCRAWSVDHSTARAITFTLSGVLLGVLCAGMAQRAHHCRVDPQCTCQAKMPLLFAISACGIWIGTSLLVSFASSA</sequence>
<gene>
    <name evidence="7" type="ORF">R1CP_36615</name>
</gene>
<keyword evidence="3 5" id="KW-1133">Transmembrane helix</keyword>
<feature type="transmembrane region" description="Helical" evidence="5">
    <location>
        <begin position="85"/>
        <end position="105"/>
    </location>
</feature>
<name>A0A1B1KH58_RHOOP</name>
<keyword evidence="4 5" id="KW-0472">Membrane</keyword>
<feature type="domain" description="DUF202" evidence="6">
    <location>
        <begin position="8"/>
        <end position="70"/>
    </location>
</feature>
<evidence type="ECO:0000256" key="2">
    <source>
        <dbReference type="ARBA" id="ARBA00022692"/>
    </source>
</evidence>
<reference evidence="7 8" key="1">
    <citation type="submission" date="2014-07" db="EMBL/GenBank/DDBJ databases">
        <authorList>
            <person name="Zhang J.E."/>
            <person name="Yang H."/>
            <person name="Guo J."/>
            <person name="Deng Z."/>
            <person name="Luo H."/>
            <person name="Luo M."/>
            <person name="Zhao B."/>
        </authorList>
    </citation>
    <scope>NUCLEOTIDE SEQUENCE [LARGE SCALE GENOMIC DNA]</scope>
    <source>
        <strain evidence="7 8">1CP</strain>
        <plasmid evidence="8">Plasmid pr1cp1</plasmid>
    </source>
</reference>
<keyword evidence="7" id="KW-0614">Plasmid</keyword>
<dbReference type="InterPro" id="IPR003807">
    <property type="entry name" value="DUF202"/>
</dbReference>
<organism evidence="7 8">
    <name type="scientific">Rhodococcus opacus</name>
    <name type="common">Nocardia opaca</name>
    <dbReference type="NCBI Taxonomy" id="37919"/>
    <lineage>
        <taxon>Bacteria</taxon>
        <taxon>Bacillati</taxon>
        <taxon>Actinomycetota</taxon>
        <taxon>Actinomycetes</taxon>
        <taxon>Mycobacteriales</taxon>
        <taxon>Nocardiaceae</taxon>
        <taxon>Rhodococcus</taxon>
    </lineage>
</organism>
<dbReference type="Pfam" id="PF02656">
    <property type="entry name" value="DUF202"/>
    <property type="match status" value="1"/>
</dbReference>
<dbReference type="GO" id="GO:0012505">
    <property type="term" value="C:endomembrane system"/>
    <property type="evidence" value="ECO:0007669"/>
    <property type="project" value="UniProtKB-SubCell"/>
</dbReference>
<protein>
    <submittedName>
        <fullName evidence="7">Putative membrane protein</fullName>
    </submittedName>
</protein>
<evidence type="ECO:0000256" key="5">
    <source>
        <dbReference type="SAM" id="Phobius"/>
    </source>
</evidence>